<dbReference type="AlphaFoldDB" id="A0A450ZQL7"/>
<dbReference type="EMBL" id="CAADFX010000040">
    <property type="protein sequence ID" value="VFK56034.1"/>
    <property type="molecule type" value="Genomic_DNA"/>
</dbReference>
<proteinExistence type="predicted"/>
<organism evidence="1">
    <name type="scientific">Candidatus Kentrum sp. TUN</name>
    <dbReference type="NCBI Taxonomy" id="2126343"/>
    <lineage>
        <taxon>Bacteria</taxon>
        <taxon>Pseudomonadati</taxon>
        <taxon>Pseudomonadota</taxon>
        <taxon>Gammaproteobacteria</taxon>
        <taxon>Candidatus Kentrum</taxon>
    </lineage>
</organism>
<evidence type="ECO:0000313" key="1">
    <source>
        <dbReference type="EMBL" id="VFK56034.1"/>
    </source>
</evidence>
<accession>A0A450ZQL7</accession>
<sequence length="141" mass="15856">MGTAAMNLPLMMKDGLTPKKPSLHNARSVSFPTSIPVAFPESSEIHRDEKGRIVFPSSHFSSPALSTTFPLHVNKVYEIPLDTHWNAVFRGATLLPANKRKIRVFAVFPRYFLTHPRNGTYFARSSGERGFRDRKGFMGAH</sequence>
<gene>
    <name evidence="1" type="ORF">BECKTUN1418D_GA0071000_10408</name>
</gene>
<protein>
    <submittedName>
        <fullName evidence="1">Uncharacterized protein</fullName>
    </submittedName>
</protein>
<reference evidence="1" key="1">
    <citation type="submission" date="2019-02" db="EMBL/GenBank/DDBJ databases">
        <authorList>
            <person name="Gruber-Vodicka R. H."/>
            <person name="Seah K. B. B."/>
        </authorList>
    </citation>
    <scope>NUCLEOTIDE SEQUENCE</scope>
    <source>
        <strain evidence="1">BECK_BY1</strain>
    </source>
</reference>
<name>A0A450ZQL7_9GAMM</name>